<dbReference type="InterPro" id="IPR011024">
    <property type="entry name" value="G_crystallin-like"/>
</dbReference>
<feature type="signal peptide" evidence="3">
    <location>
        <begin position="1"/>
        <end position="22"/>
    </location>
</feature>
<dbReference type="Gene3D" id="2.60.20.10">
    <property type="entry name" value="Crystallins"/>
    <property type="match status" value="1"/>
</dbReference>
<comment type="similarity">
    <text evidence="1">Belongs to the beta/gamma-crystallin family.</text>
</comment>
<proteinExistence type="inferred from homology"/>
<evidence type="ECO:0000313" key="6">
    <source>
        <dbReference type="Proteomes" id="UP000651050"/>
    </source>
</evidence>
<name>A0A931H919_9BURK</name>
<dbReference type="EMBL" id="JADWYS010000001">
    <property type="protein sequence ID" value="MBG9390555.1"/>
    <property type="molecule type" value="Genomic_DNA"/>
</dbReference>
<feature type="domain" description="Beta/gamma crystallin 'Greek key'" evidence="4">
    <location>
        <begin position="63"/>
        <end position="104"/>
    </location>
</feature>
<dbReference type="SUPFAM" id="SSF49695">
    <property type="entry name" value="gamma-Crystallin-like"/>
    <property type="match status" value="1"/>
</dbReference>
<dbReference type="AlphaFoldDB" id="A0A931H919"/>
<protein>
    <submittedName>
        <fullName evidence="5">Beta/gamma crystallin family protein</fullName>
    </submittedName>
</protein>
<dbReference type="InterPro" id="IPR001064">
    <property type="entry name" value="Beta/gamma_crystallin"/>
</dbReference>
<evidence type="ECO:0000313" key="5">
    <source>
        <dbReference type="EMBL" id="MBG9390555.1"/>
    </source>
</evidence>
<sequence length="230" mass="25317">MKMITKTAFAACALVLGSQAMAQVVLYEGEGFRGRSVVVDKDMRNLDRRGLGNKASSIVVERGRWEVCPQPRFEGRCAVLRKGNYPTLRGTGLDENISSIRKASEGRRYDNEPQAAAGEDYKFRRRGGERTSEVPVTSVRAIMGPPNQRCWVDRQAAPAPVDPAAALIAGVLGYQVGPPPQTIQRCTTVQGRPDHYEVTYNFRGSPRTVQMAAPPATDRVVVNERGEPRM</sequence>
<reference evidence="5" key="1">
    <citation type="submission" date="2020-11" db="EMBL/GenBank/DDBJ databases">
        <title>Bacterial whole genome sequence for Caenimonas sp. DR4.4.</title>
        <authorList>
            <person name="Le V."/>
            <person name="Ko S.-R."/>
            <person name="Ahn C.-Y."/>
            <person name="Oh H.-M."/>
        </authorList>
    </citation>
    <scope>NUCLEOTIDE SEQUENCE</scope>
    <source>
        <strain evidence="5">DR4.4</strain>
    </source>
</reference>
<dbReference type="SMART" id="SM00247">
    <property type="entry name" value="XTALbg"/>
    <property type="match status" value="1"/>
</dbReference>
<feature type="chain" id="PRO_5036690783" evidence="3">
    <location>
        <begin position="23"/>
        <end position="230"/>
    </location>
</feature>
<keyword evidence="6" id="KW-1185">Reference proteome</keyword>
<gene>
    <name evidence="5" type="ORF">I5803_21165</name>
</gene>
<comment type="caution">
    <text evidence="5">The sequence shown here is derived from an EMBL/GenBank/DDBJ whole genome shotgun (WGS) entry which is preliminary data.</text>
</comment>
<dbReference type="Pfam" id="PF00030">
    <property type="entry name" value="Crystall"/>
    <property type="match status" value="1"/>
</dbReference>
<dbReference type="Proteomes" id="UP000651050">
    <property type="component" value="Unassembled WGS sequence"/>
</dbReference>
<keyword evidence="3" id="KW-0732">Signal</keyword>
<accession>A0A931H919</accession>
<evidence type="ECO:0000256" key="2">
    <source>
        <dbReference type="ARBA" id="ARBA00022737"/>
    </source>
</evidence>
<dbReference type="RefSeq" id="WP_196988289.1">
    <property type="nucleotide sequence ID" value="NZ_JADWYS010000001.1"/>
</dbReference>
<evidence type="ECO:0000256" key="3">
    <source>
        <dbReference type="SAM" id="SignalP"/>
    </source>
</evidence>
<organism evidence="5 6">
    <name type="scientific">Caenimonas aquaedulcis</name>
    <dbReference type="NCBI Taxonomy" id="2793270"/>
    <lineage>
        <taxon>Bacteria</taxon>
        <taxon>Pseudomonadati</taxon>
        <taxon>Pseudomonadota</taxon>
        <taxon>Betaproteobacteria</taxon>
        <taxon>Burkholderiales</taxon>
        <taxon>Comamonadaceae</taxon>
        <taxon>Caenimonas</taxon>
    </lineage>
</organism>
<feature type="domain" description="Beta/gamma crystallin 'Greek key'" evidence="4">
    <location>
        <begin position="22"/>
        <end position="62"/>
    </location>
</feature>
<evidence type="ECO:0000259" key="4">
    <source>
        <dbReference type="PROSITE" id="PS50915"/>
    </source>
</evidence>
<dbReference type="PROSITE" id="PS50915">
    <property type="entry name" value="CRYSTALLIN_BETA_GAMMA"/>
    <property type="match status" value="2"/>
</dbReference>
<keyword evidence="2" id="KW-0677">Repeat</keyword>
<evidence type="ECO:0000256" key="1">
    <source>
        <dbReference type="ARBA" id="ARBA00009646"/>
    </source>
</evidence>